<dbReference type="InterPro" id="IPR046433">
    <property type="entry name" value="ActCoA_hydro"/>
</dbReference>
<comment type="similarity">
    <text evidence="1">Belongs to the acetyl-CoA hydrolase/transferase family.</text>
</comment>
<accession>A0ABR4XKG6</accession>
<dbReference type="SUPFAM" id="SSF100950">
    <property type="entry name" value="NagB/RpiA/CoA transferase-like"/>
    <property type="match status" value="2"/>
</dbReference>
<keyword evidence="2" id="KW-0808">Transferase</keyword>
<gene>
    <name evidence="5" type="ORF">HQ43_09195</name>
</gene>
<dbReference type="InterPro" id="IPR038460">
    <property type="entry name" value="AcetylCoA_hyd_C_sf"/>
</dbReference>
<dbReference type="Pfam" id="PF02550">
    <property type="entry name" value="AcetylCoA_hydro"/>
    <property type="match status" value="1"/>
</dbReference>
<evidence type="ECO:0000256" key="1">
    <source>
        <dbReference type="ARBA" id="ARBA00009632"/>
    </source>
</evidence>
<proteinExistence type="inferred from homology"/>
<keyword evidence="6" id="KW-1185">Reference proteome</keyword>
<comment type="caution">
    <text evidence="5">The sequence shown here is derived from an EMBL/GenBank/DDBJ whole genome shotgun (WGS) entry which is preliminary data.</text>
</comment>
<feature type="domain" description="Acetyl-CoA hydrolase/transferase C-terminal" evidence="4">
    <location>
        <begin position="269"/>
        <end position="422"/>
    </location>
</feature>
<dbReference type="Gene3D" id="3.40.1080.20">
    <property type="entry name" value="Acetyl-CoA hydrolase/transferase C-terminal domain"/>
    <property type="match status" value="1"/>
</dbReference>
<name>A0ABR4XKG6_9PORP</name>
<dbReference type="Proteomes" id="UP000030101">
    <property type="component" value="Unassembled WGS sequence"/>
</dbReference>
<sequence length="432" mass="47620">MKKCNYVSITEAISHVKSNDKIVLGHGAVSPILLLEELYRQRERLFGVKIFHLIYLGDPVHTRLDAQAHFQTRAPFITGGAIRDAVAENRAEFVPMHFHIIPYHFLPGGGYEPDWAFIQVTPPDANGLCSLSLASDYTLPAARAAKRVIAMVNPNLPYVYGDNFLSVDEIDFMVEAPMENLTIASSPITETDQKIAEYCTSLIGDGACIQVGIGSVPEAVLSKLHDRKDLGIHTELMTDAIMNLIKSGAVNGSKKGVLPNKVLTAFAMGSQEMYDFMHNNDDILLYPVDFTNNPFEVGKNENFVSINSTIEVDLYGQLCSEKVNGRQYSGTGGQVDFLRGARYSRGGKSIITVHSTAKNGTISRIVPSLSAGNNVTSGRTDVDYIVTEHGIAHLFGKSERERALALCAIADPRFREELEKEAYTRFNIKKIF</sequence>
<evidence type="ECO:0000259" key="3">
    <source>
        <dbReference type="Pfam" id="PF02550"/>
    </source>
</evidence>
<evidence type="ECO:0000259" key="4">
    <source>
        <dbReference type="Pfam" id="PF13336"/>
    </source>
</evidence>
<evidence type="ECO:0000313" key="6">
    <source>
        <dbReference type="Proteomes" id="UP000030101"/>
    </source>
</evidence>
<evidence type="ECO:0000256" key="2">
    <source>
        <dbReference type="ARBA" id="ARBA00022679"/>
    </source>
</evidence>
<dbReference type="EMBL" id="JQZV01000013">
    <property type="protein sequence ID" value="KGN92187.1"/>
    <property type="molecule type" value="Genomic_DNA"/>
</dbReference>
<dbReference type="Gene3D" id="3.30.750.70">
    <property type="entry name" value="4-hydroxybutyrate coenzyme like domains"/>
    <property type="match status" value="1"/>
</dbReference>
<dbReference type="RefSeq" id="WP_036792282.1">
    <property type="nucleotide sequence ID" value="NZ_JQZV01000013.1"/>
</dbReference>
<dbReference type="Pfam" id="PF13336">
    <property type="entry name" value="AcetylCoA_hyd_C"/>
    <property type="match status" value="1"/>
</dbReference>
<dbReference type="PANTHER" id="PTHR21432">
    <property type="entry name" value="ACETYL-COA HYDROLASE-RELATED"/>
    <property type="match status" value="1"/>
</dbReference>
<dbReference type="InterPro" id="IPR026888">
    <property type="entry name" value="AcetylCoA_hyd_C"/>
</dbReference>
<feature type="domain" description="Acetyl-CoA hydrolase/transferase N-terminal" evidence="3">
    <location>
        <begin position="11"/>
        <end position="177"/>
    </location>
</feature>
<organism evidence="5 6">
    <name type="scientific">Porphyromonas canoris</name>
    <dbReference type="NCBI Taxonomy" id="36875"/>
    <lineage>
        <taxon>Bacteria</taxon>
        <taxon>Pseudomonadati</taxon>
        <taxon>Bacteroidota</taxon>
        <taxon>Bacteroidia</taxon>
        <taxon>Bacteroidales</taxon>
        <taxon>Porphyromonadaceae</taxon>
        <taxon>Porphyromonas</taxon>
    </lineage>
</organism>
<reference evidence="5 6" key="1">
    <citation type="submission" date="2014-08" db="EMBL/GenBank/DDBJ databases">
        <title>Porphyromonas canoris strain:OH2762 Genome sequencing.</title>
        <authorList>
            <person name="Wallis C."/>
            <person name="Deusch O."/>
            <person name="O'Flynn C."/>
            <person name="Davis I."/>
            <person name="Jospin G."/>
            <person name="Darling A.E."/>
            <person name="Coil D.A."/>
            <person name="Alexiev A."/>
            <person name="Horsfall A."/>
            <person name="Kirkwood N."/>
            <person name="Harris S."/>
            <person name="Eisen J.A."/>
        </authorList>
    </citation>
    <scope>NUCLEOTIDE SEQUENCE [LARGE SCALE GENOMIC DNA]</scope>
    <source>
        <strain evidence="6">COT-108 OH2762</strain>
    </source>
</reference>
<protein>
    <recommendedName>
        <fullName evidence="7">4-hydroxybutyrate CoA-transferase</fullName>
    </recommendedName>
</protein>
<evidence type="ECO:0008006" key="7">
    <source>
        <dbReference type="Google" id="ProtNLM"/>
    </source>
</evidence>
<dbReference type="InterPro" id="IPR037171">
    <property type="entry name" value="NagB/RpiA_transferase-like"/>
</dbReference>
<evidence type="ECO:0000313" key="5">
    <source>
        <dbReference type="EMBL" id="KGN92187.1"/>
    </source>
</evidence>
<dbReference type="InterPro" id="IPR003702">
    <property type="entry name" value="ActCoA_hydro_N"/>
</dbReference>
<dbReference type="PANTHER" id="PTHR21432:SF20">
    <property type="entry name" value="ACETYL-COA HYDROLASE"/>
    <property type="match status" value="1"/>
</dbReference>
<dbReference type="Gene3D" id="3.40.1080.10">
    <property type="entry name" value="Glutaconate Coenzyme A-transferase"/>
    <property type="match status" value="1"/>
</dbReference>